<dbReference type="EMBL" id="VJVZ01000002">
    <property type="protein sequence ID" value="TRW26583.1"/>
    <property type="molecule type" value="Genomic_DNA"/>
</dbReference>
<keyword evidence="3" id="KW-1185">Reference proteome</keyword>
<evidence type="ECO:0000313" key="3">
    <source>
        <dbReference type="Proteomes" id="UP000320643"/>
    </source>
</evidence>
<protein>
    <recommendedName>
        <fullName evidence="4">Lipoprotein</fullName>
    </recommendedName>
</protein>
<keyword evidence="1" id="KW-0732">Signal</keyword>
<dbReference type="Proteomes" id="UP000320643">
    <property type="component" value="Unassembled WGS sequence"/>
</dbReference>
<evidence type="ECO:0000256" key="1">
    <source>
        <dbReference type="SAM" id="SignalP"/>
    </source>
</evidence>
<dbReference type="AlphaFoldDB" id="A0A552V7Y9"/>
<dbReference type="PROSITE" id="PS51257">
    <property type="entry name" value="PROKAR_LIPOPROTEIN"/>
    <property type="match status" value="1"/>
</dbReference>
<feature type="signal peptide" evidence="1">
    <location>
        <begin position="1"/>
        <end position="17"/>
    </location>
</feature>
<dbReference type="RefSeq" id="WP_143372083.1">
    <property type="nucleotide sequence ID" value="NZ_VJVZ01000002.1"/>
</dbReference>
<accession>A0A552V7Y9</accession>
<evidence type="ECO:0008006" key="4">
    <source>
        <dbReference type="Google" id="ProtNLM"/>
    </source>
</evidence>
<feature type="chain" id="PRO_5022014424" description="Lipoprotein" evidence="1">
    <location>
        <begin position="18"/>
        <end position="65"/>
    </location>
</feature>
<reference evidence="2 3" key="1">
    <citation type="submission" date="2019-07" db="EMBL/GenBank/DDBJ databases">
        <title>Flavobacterium sp. nov., isolated from glacier ice.</title>
        <authorList>
            <person name="Liu Q."/>
            <person name="Xin Y.-H."/>
        </authorList>
    </citation>
    <scope>NUCLEOTIDE SEQUENCE [LARGE SCALE GENOMIC DNA]</scope>
    <source>
        <strain evidence="2 3">ZT4R6</strain>
    </source>
</reference>
<gene>
    <name evidence="2" type="ORF">FMM05_04180</name>
</gene>
<proteinExistence type="predicted"/>
<evidence type="ECO:0000313" key="2">
    <source>
        <dbReference type="EMBL" id="TRW26583.1"/>
    </source>
</evidence>
<name>A0A552V7Y9_9FLAO</name>
<comment type="caution">
    <text evidence="2">The sequence shown here is derived from an EMBL/GenBank/DDBJ whole genome shotgun (WGS) entry which is preliminary data.</text>
</comment>
<sequence length="65" mass="6460">MKKVVLSVALVALVSLASCKKTETETTVNADTVVAPVEEPVAPVAADTTAAPVADTVAPATTPAQ</sequence>
<organism evidence="2 3">
    <name type="scientific">Flavobacterium zepuense</name>
    <dbReference type="NCBI Taxonomy" id="2593302"/>
    <lineage>
        <taxon>Bacteria</taxon>
        <taxon>Pseudomonadati</taxon>
        <taxon>Bacteroidota</taxon>
        <taxon>Flavobacteriia</taxon>
        <taxon>Flavobacteriales</taxon>
        <taxon>Flavobacteriaceae</taxon>
        <taxon>Flavobacterium</taxon>
    </lineage>
</organism>